<feature type="region of interest" description="Disordered" evidence="1">
    <location>
        <begin position="136"/>
        <end position="160"/>
    </location>
</feature>
<feature type="compositionally biased region" description="Basic and acidic residues" evidence="1">
    <location>
        <begin position="589"/>
        <end position="614"/>
    </location>
</feature>
<feature type="compositionally biased region" description="Polar residues" evidence="1">
    <location>
        <begin position="1"/>
        <end position="23"/>
    </location>
</feature>
<feature type="compositionally biased region" description="Gly residues" evidence="1">
    <location>
        <begin position="617"/>
        <end position="634"/>
    </location>
</feature>
<feature type="compositionally biased region" description="Basic and acidic residues" evidence="1">
    <location>
        <begin position="635"/>
        <end position="646"/>
    </location>
</feature>
<proteinExistence type="predicted"/>
<sequence>MVSGTLSPADTPSSDVRSSSPTASEKDHAPQSNQPPSEISSKRSKKKKQPKRKRSEPLYLDIIQRQIDELKQELRQVYEDQARINAVDAIQKKDDEQSNDQTKDHPDAEPSQDQLSIRIHRTSLSDTIAQLQTLKEKLSKEAAPSSSQVTPKTTPEKPDEEIRQRFEDETLTLLHFFYIVRLAQQGFFSLIASSYPNVEPKALVHLCDKLVGGSLFVVKDPLAQVRKNKRSQVLELLHKLHDGAPVPIDTGFSTTFENVRHLITHFLETTAISPIHLYHPEASSTPAQPPTSSVLPLPTTLTPSQPTHSPPSGRSTYLPPTGPSQPPAAQEARKTSEPRARRPAQQKRPSPRKSSSFTTDTKPTANGILSADQTDLPTPPPKSTDQPIPIPTKEPAAVADTKPKPEAKPKTKAETKPFNADKPDSKAELADTKSDKVEQSHATSETKVDTKTVSEGWPAKVTSPTSDQDWADGRWDSPKKDRRDSTAEWGRQKQDSSNDGWGSPKDIDTNDGWGKAEPSSSDNWRSPAKDHTQSEQDSAPSPPGNGWGIPMKDAPSEPVWQGKLPEDMWQPGDDTLDGKVETLNWSNLDDNRSPRQPRSDRFDRFDRGDRDRRGGGRGRGSSRGSRSGGNYGRGDGSRDGSNRDSGRFGSRS</sequence>
<keyword evidence="3" id="KW-1185">Reference proteome</keyword>
<comment type="caution">
    <text evidence="2">The sequence shown here is derived from an EMBL/GenBank/DDBJ whole genome shotgun (WGS) entry which is preliminary data.</text>
</comment>
<feature type="compositionally biased region" description="Polar residues" evidence="1">
    <location>
        <begin position="144"/>
        <end position="153"/>
    </location>
</feature>
<dbReference type="STRING" id="101127.A0A1X2G7M0"/>
<feature type="compositionally biased region" description="Low complexity" evidence="1">
    <location>
        <begin position="280"/>
        <end position="312"/>
    </location>
</feature>
<dbReference type="OrthoDB" id="2271095at2759"/>
<name>A0A1X2G7M0_9FUNG</name>
<organism evidence="2 3">
    <name type="scientific">Hesseltinella vesiculosa</name>
    <dbReference type="NCBI Taxonomy" id="101127"/>
    <lineage>
        <taxon>Eukaryota</taxon>
        <taxon>Fungi</taxon>
        <taxon>Fungi incertae sedis</taxon>
        <taxon>Mucoromycota</taxon>
        <taxon>Mucoromycotina</taxon>
        <taxon>Mucoromycetes</taxon>
        <taxon>Mucorales</taxon>
        <taxon>Cunninghamellaceae</taxon>
        <taxon>Hesseltinella</taxon>
    </lineage>
</organism>
<feature type="compositionally biased region" description="Basic residues" evidence="1">
    <location>
        <begin position="42"/>
        <end position="54"/>
    </location>
</feature>
<evidence type="ECO:0000313" key="3">
    <source>
        <dbReference type="Proteomes" id="UP000242146"/>
    </source>
</evidence>
<reference evidence="2 3" key="1">
    <citation type="submission" date="2016-07" db="EMBL/GenBank/DDBJ databases">
        <title>Pervasive Adenine N6-methylation of Active Genes in Fungi.</title>
        <authorList>
            <consortium name="DOE Joint Genome Institute"/>
            <person name="Mondo S.J."/>
            <person name="Dannebaum R.O."/>
            <person name="Kuo R.C."/>
            <person name="Labutti K."/>
            <person name="Haridas S."/>
            <person name="Kuo A."/>
            <person name="Salamov A."/>
            <person name="Ahrendt S.R."/>
            <person name="Lipzen A."/>
            <person name="Sullivan W."/>
            <person name="Andreopoulos W.B."/>
            <person name="Clum A."/>
            <person name="Lindquist E."/>
            <person name="Daum C."/>
            <person name="Ramamoorthy G.K."/>
            <person name="Gryganskyi A."/>
            <person name="Culley D."/>
            <person name="Magnuson J.K."/>
            <person name="James T.Y."/>
            <person name="O'Malley M.A."/>
            <person name="Stajich J.E."/>
            <person name="Spatafora J.W."/>
            <person name="Visel A."/>
            <person name="Grigoriev I.V."/>
        </authorList>
    </citation>
    <scope>NUCLEOTIDE SEQUENCE [LARGE SCALE GENOMIC DNA]</scope>
    <source>
        <strain evidence="2 3">NRRL 3301</strain>
    </source>
</reference>
<feature type="region of interest" description="Disordered" evidence="1">
    <location>
        <begin position="89"/>
        <end position="117"/>
    </location>
</feature>
<feature type="compositionally biased region" description="Polar residues" evidence="1">
    <location>
        <begin position="354"/>
        <end position="364"/>
    </location>
</feature>
<evidence type="ECO:0000256" key="1">
    <source>
        <dbReference type="SAM" id="MobiDB-lite"/>
    </source>
</evidence>
<evidence type="ECO:0000313" key="2">
    <source>
        <dbReference type="EMBL" id="ORX47154.1"/>
    </source>
</evidence>
<dbReference type="EMBL" id="MCGT01000034">
    <property type="protein sequence ID" value="ORX47154.1"/>
    <property type="molecule type" value="Genomic_DNA"/>
</dbReference>
<feature type="region of interest" description="Disordered" evidence="1">
    <location>
        <begin position="1"/>
        <end position="61"/>
    </location>
</feature>
<feature type="compositionally biased region" description="Basic and acidic residues" evidence="1">
    <location>
        <begin position="401"/>
        <end position="452"/>
    </location>
</feature>
<feature type="compositionally biased region" description="Basic and acidic residues" evidence="1">
    <location>
        <begin position="331"/>
        <end position="340"/>
    </location>
</feature>
<feature type="compositionally biased region" description="Basic residues" evidence="1">
    <location>
        <begin position="341"/>
        <end position="351"/>
    </location>
</feature>
<feature type="compositionally biased region" description="Basic and acidic residues" evidence="1">
    <location>
        <begin position="90"/>
        <end position="108"/>
    </location>
</feature>
<accession>A0A1X2G7M0</accession>
<gene>
    <name evidence="2" type="ORF">DM01DRAFT_1339174</name>
</gene>
<dbReference type="AlphaFoldDB" id="A0A1X2G7M0"/>
<feature type="compositionally biased region" description="Pro residues" evidence="1">
    <location>
        <begin position="377"/>
        <end position="392"/>
    </location>
</feature>
<protein>
    <submittedName>
        <fullName evidence="2">Uncharacterized protein</fullName>
    </submittedName>
</protein>
<feature type="compositionally biased region" description="Basic and acidic residues" evidence="1">
    <location>
        <begin position="471"/>
        <end position="496"/>
    </location>
</feature>
<dbReference type="Proteomes" id="UP000242146">
    <property type="component" value="Unassembled WGS sequence"/>
</dbReference>
<feature type="region of interest" description="Disordered" evidence="1">
    <location>
        <begin position="280"/>
        <end position="652"/>
    </location>
</feature>